<keyword evidence="3" id="KW-1185">Reference proteome</keyword>
<feature type="region of interest" description="Disordered" evidence="1">
    <location>
        <begin position="1"/>
        <end position="21"/>
    </location>
</feature>
<sequence length="108" mass="12566">MKKAMMATWSESEESFEEENEKEVANMCFMAIDELDELSFTEPPHIKIPPHQAPHGPNHAPWMDLSAQISSLGTRMKELAVVNDTRFYSMEDRMNRYQTGFTSQFEYL</sequence>
<evidence type="ECO:0000313" key="3">
    <source>
        <dbReference type="Proteomes" id="UP001227230"/>
    </source>
</evidence>
<name>A0ABY9DYH1_VITVI</name>
<dbReference type="EMBL" id="CP126666">
    <property type="protein sequence ID" value="WKA12755.1"/>
    <property type="molecule type" value="Genomic_DNA"/>
</dbReference>
<organism evidence="2 3">
    <name type="scientific">Vitis vinifera</name>
    <name type="common">Grape</name>
    <dbReference type="NCBI Taxonomy" id="29760"/>
    <lineage>
        <taxon>Eukaryota</taxon>
        <taxon>Viridiplantae</taxon>
        <taxon>Streptophyta</taxon>
        <taxon>Embryophyta</taxon>
        <taxon>Tracheophyta</taxon>
        <taxon>Spermatophyta</taxon>
        <taxon>Magnoliopsida</taxon>
        <taxon>eudicotyledons</taxon>
        <taxon>Gunneridae</taxon>
        <taxon>Pentapetalae</taxon>
        <taxon>rosids</taxon>
        <taxon>Vitales</taxon>
        <taxon>Vitaceae</taxon>
        <taxon>Viteae</taxon>
        <taxon>Vitis</taxon>
    </lineage>
</organism>
<proteinExistence type="predicted"/>
<gene>
    <name evidence="2" type="ORF">VitviT2T_030111</name>
</gene>
<accession>A0ABY9DYH1</accession>
<evidence type="ECO:0000313" key="2">
    <source>
        <dbReference type="EMBL" id="WKA12755.1"/>
    </source>
</evidence>
<dbReference type="Proteomes" id="UP001227230">
    <property type="component" value="Chromosome 19"/>
</dbReference>
<evidence type="ECO:0000256" key="1">
    <source>
        <dbReference type="SAM" id="MobiDB-lite"/>
    </source>
</evidence>
<feature type="compositionally biased region" description="Acidic residues" evidence="1">
    <location>
        <begin position="11"/>
        <end position="21"/>
    </location>
</feature>
<protein>
    <submittedName>
        <fullName evidence="2">Uncharacterized protein</fullName>
    </submittedName>
</protein>
<feature type="region of interest" description="Disordered" evidence="1">
    <location>
        <begin position="42"/>
        <end position="62"/>
    </location>
</feature>
<reference evidence="2 3" key="1">
    <citation type="journal article" date="2023" name="Hortic Res">
        <title>The complete reference genome for grapevine (Vitis vinifera L.) genetics and breeding.</title>
        <authorList>
            <person name="Shi X."/>
            <person name="Cao S."/>
            <person name="Wang X."/>
            <person name="Huang S."/>
            <person name="Wang Y."/>
            <person name="Liu Z."/>
            <person name="Liu W."/>
            <person name="Leng X."/>
            <person name="Peng Y."/>
            <person name="Wang N."/>
            <person name="Wang Y."/>
            <person name="Ma Z."/>
            <person name="Xu X."/>
            <person name="Zhang F."/>
            <person name="Xue H."/>
            <person name="Zhong H."/>
            <person name="Wang Y."/>
            <person name="Zhang K."/>
            <person name="Velt A."/>
            <person name="Avia K."/>
            <person name="Holtgrawe D."/>
            <person name="Grimplet J."/>
            <person name="Matus J.T."/>
            <person name="Ware D."/>
            <person name="Wu X."/>
            <person name="Wang H."/>
            <person name="Liu C."/>
            <person name="Fang Y."/>
            <person name="Rustenholz C."/>
            <person name="Cheng Z."/>
            <person name="Xiao H."/>
            <person name="Zhou Y."/>
        </authorList>
    </citation>
    <scope>NUCLEOTIDE SEQUENCE [LARGE SCALE GENOMIC DNA]</scope>
    <source>
        <strain evidence="3">cv. Pinot noir / PN40024</strain>
        <tissue evidence="2">Leaf</tissue>
    </source>
</reference>